<keyword evidence="3 9" id="KW-0808">Transferase</keyword>
<keyword evidence="6 7" id="KW-0472">Membrane</keyword>
<dbReference type="InterPro" id="IPR017475">
    <property type="entry name" value="EPS_sugar_tfrase"/>
</dbReference>
<dbReference type="AlphaFoldDB" id="A0A2J6X3G6"/>
<protein>
    <submittedName>
        <fullName evidence="9">Glycosyl transferase</fullName>
    </submittedName>
</protein>
<keyword evidence="4 7" id="KW-0812">Transmembrane</keyword>
<dbReference type="GO" id="GO:0016020">
    <property type="term" value="C:membrane"/>
    <property type="evidence" value="ECO:0007669"/>
    <property type="project" value="UniProtKB-SubCell"/>
</dbReference>
<evidence type="ECO:0000259" key="8">
    <source>
        <dbReference type="Pfam" id="PF02397"/>
    </source>
</evidence>
<evidence type="ECO:0000256" key="7">
    <source>
        <dbReference type="SAM" id="Phobius"/>
    </source>
</evidence>
<evidence type="ECO:0000256" key="3">
    <source>
        <dbReference type="ARBA" id="ARBA00022679"/>
    </source>
</evidence>
<evidence type="ECO:0000256" key="6">
    <source>
        <dbReference type="ARBA" id="ARBA00023136"/>
    </source>
</evidence>
<dbReference type="Pfam" id="PF02397">
    <property type="entry name" value="Bac_transf"/>
    <property type="match status" value="1"/>
</dbReference>
<name>A0A2J6X3G6_9CHLR</name>
<reference evidence="9 10" key="1">
    <citation type="submission" date="2018-01" db="EMBL/GenBank/DDBJ databases">
        <title>Metagenomic assembled genomes from two thermal pools in the Uzon Caldera, Kamchatka, Russia.</title>
        <authorList>
            <person name="Wilkins L."/>
            <person name="Ettinger C."/>
        </authorList>
    </citation>
    <scope>NUCLEOTIDE SEQUENCE [LARGE SCALE GENOMIC DNA]</scope>
    <source>
        <strain evidence="9">ZAV-02</strain>
    </source>
</reference>
<evidence type="ECO:0000256" key="1">
    <source>
        <dbReference type="ARBA" id="ARBA00004141"/>
    </source>
</evidence>
<accession>A0A2J6X3G6</accession>
<dbReference type="NCBIfam" id="TIGR03025">
    <property type="entry name" value="EPS_sugtrans"/>
    <property type="match status" value="1"/>
</dbReference>
<proteinExistence type="inferred from homology"/>
<organism evidence="9 10">
    <name type="scientific">Chloroflexus aggregans</name>
    <dbReference type="NCBI Taxonomy" id="152260"/>
    <lineage>
        <taxon>Bacteria</taxon>
        <taxon>Bacillati</taxon>
        <taxon>Chloroflexota</taxon>
        <taxon>Chloroflexia</taxon>
        <taxon>Chloroflexales</taxon>
        <taxon>Chloroflexineae</taxon>
        <taxon>Chloroflexaceae</taxon>
        <taxon>Chloroflexus</taxon>
    </lineage>
</organism>
<gene>
    <name evidence="9" type="ORF">C0184_09855</name>
</gene>
<dbReference type="InterPro" id="IPR003362">
    <property type="entry name" value="Bact_transf"/>
</dbReference>
<keyword evidence="5 7" id="KW-1133">Transmembrane helix</keyword>
<sequence>MSAIKPSQEPLDRKSQRMLIIFAERRFQRTRANQRLRFTLSLWVIRTKLLARLKRVLDISVAIVALVLSAPIMVITAIAIKLESPGPVIFKQVRVGKDGEHFYCYKFRSMYVDAEQRLKELQAKNEADGPVFKMKCDPRVTRVGRVIRKLSIDELPQLFNVLKGEMSLVGPRPALPSEVAKYTYEQIGRLHAIPGITGLQQVSGRSDLDFKRWVELDLQYIAEQSIWKDIEILLRTIPAVLLGRGAY</sequence>
<evidence type="ECO:0000256" key="4">
    <source>
        <dbReference type="ARBA" id="ARBA00022692"/>
    </source>
</evidence>
<comment type="similarity">
    <text evidence="2">Belongs to the bacterial sugar transferase family.</text>
</comment>
<evidence type="ECO:0000313" key="10">
    <source>
        <dbReference type="Proteomes" id="UP000243376"/>
    </source>
</evidence>
<comment type="subcellular location">
    <subcellularLocation>
        <location evidence="1">Membrane</location>
        <topology evidence="1">Multi-pass membrane protein</topology>
    </subcellularLocation>
</comment>
<comment type="caution">
    <text evidence="9">The sequence shown here is derived from an EMBL/GenBank/DDBJ whole genome shotgun (WGS) entry which is preliminary data.</text>
</comment>
<dbReference type="EMBL" id="PNIQ01000658">
    <property type="protein sequence ID" value="PMP79554.1"/>
    <property type="molecule type" value="Genomic_DNA"/>
</dbReference>
<evidence type="ECO:0000256" key="2">
    <source>
        <dbReference type="ARBA" id="ARBA00006464"/>
    </source>
</evidence>
<evidence type="ECO:0000256" key="5">
    <source>
        <dbReference type="ARBA" id="ARBA00022989"/>
    </source>
</evidence>
<feature type="transmembrane region" description="Helical" evidence="7">
    <location>
        <begin position="56"/>
        <end position="80"/>
    </location>
</feature>
<dbReference type="GO" id="GO:0016780">
    <property type="term" value="F:phosphotransferase activity, for other substituted phosphate groups"/>
    <property type="evidence" value="ECO:0007669"/>
    <property type="project" value="TreeGrafter"/>
</dbReference>
<dbReference type="Proteomes" id="UP000243376">
    <property type="component" value="Unassembled WGS sequence"/>
</dbReference>
<evidence type="ECO:0000313" key="9">
    <source>
        <dbReference type="EMBL" id="PMP79554.1"/>
    </source>
</evidence>
<dbReference type="PANTHER" id="PTHR30576">
    <property type="entry name" value="COLANIC BIOSYNTHESIS UDP-GLUCOSE LIPID CARRIER TRANSFERASE"/>
    <property type="match status" value="1"/>
</dbReference>
<dbReference type="PANTHER" id="PTHR30576:SF10">
    <property type="entry name" value="SLL5057 PROTEIN"/>
    <property type="match status" value="1"/>
</dbReference>
<feature type="domain" description="Bacterial sugar transferase" evidence="8">
    <location>
        <begin position="54"/>
        <end position="241"/>
    </location>
</feature>